<keyword evidence="3" id="KW-1185">Reference proteome</keyword>
<proteinExistence type="predicted"/>
<dbReference type="PROSITE" id="PS51257">
    <property type="entry name" value="PROKAR_LIPOPROTEIN"/>
    <property type="match status" value="1"/>
</dbReference>
<organism evidence="2 3">
    <name type="scientific">Bythopirellula goksoeyrii</name>
    <dbReference type="NCBI Taxonomy" id="1400387"/>
    <lineage>
        <taxon>Bacteria</taxon>
        <taxon>Pseudomonadati</taxon>
        <taxon>Planctomycetota</taxon>
        <taxon>Planctomycetia</taxon>
        <taxon>Pirellulales</taxon>
        <taxon>Lacipirellulaceae</taxon>
        <taxon>Bythopirellula</taxon>
    </lineage>
</organism>
<dbReference type="OrthoDB" id="286727at2"/>
<feature type="compositionally biased region" description="Pro residues" evidence="1">
    <location>
        <begin position="103"/>
        <end position="112"/>
    </location>
</feature>
<evidence type="ECO:0000313" key="3">
    <source>
        <dbReference type="Proteomes" id="UP000323917"/>
    </source>
</evidence>
<dbReference type="KEGG" id="bgok:Pr1d_38810"/>
<dbReference type="RefSeq" id="WP_148074895.1">
    <property type="nucleotide sequence ID" value="NZ_CP042913.1"/>
</dbReference>
<accession>A0A5B9QBY5</accession>
<reference evidence="2 3" key="1">
    <citation type="submission" date="2019-08" db="EMBL/GenBank/DDBJ databases">
        <title>Deep-cultivation of Planctomycetes and their phenomic and genomic characterization uncovers novel biology.</title>
        <authorList>
            <person name="Wiegand S."/>
            <person name="Jogler M."/>
            <person name="Boedeker C."/>
            <person name="Pinto D."/>
            <person name="Vollmers J."/>
            <person name="Rivas-Marin E."/>
            <person name="Kohn T."/>
            <person name="Peeters S.H."/>
            <person name="Heuer A."/>
            <person name="Rast P."/>
            <person name="Oberbeckmann S."/>
            <person name="Bunk B."/>
            <person name="Jeske O."/>
            <person name="Meyerdierks A."/>
            <person name="Storesund J.E."/>
            <person name="Kallscheuer N."/>
            <person name="Luecker S."/>
            <person name="Lage O.M."/>
            <person name="Pohl T."/>
            <person name="Merkel B.J."/>
            <person name="Hornburger P."/>
            <person name="Mueller R.-W."/>
            <person name="Bruemmer F."/>
            <person name="Labrenz M."/>
            <person name="Spormann A.M."/>
            <person name="Op den Camp H."/>
            <person name="Overmann J."/>
            <person name="Amann R."/>
            <person name="Jetten M.S.M."/>
            <person name="Mascher T."/>
            <person name="Medema M.H."/>
            <person name="Devos D.P."/>
            <person name="Kaster A.-K."/>
            <person name="Ovreas L."/>
            <person name="Rohde M."/>
            <person name="Galperin M.Y."/>
            <person name="Jogler C."/>
        </authorList>
    </citation>
    <scope>NUCLEOTIDE SEQUENCE [LARGE SCALE GENOMIC DNA]</scope>
    <source>
        <strain evidence="2 3">Pr1d</strain>
    </source>
</reference>
<gene>
    <name evidence="2" type="ORF">Pr1d_38810</name>
</gene>
<evidence type="ECO:0000256" key="1">
    <source>
        <dbReference type="SAM" id="MobiDB-lite"/>
    </source>
</evidence>
<feature type="compositionally biased region" description="Polar residues" evidence="1">
    <location>
        <begin position="133"/>
        <end position="143"/>
    </location>
</feature>
<dbReference type="Proteomes" id="UP000323917">
    <property type="component" value="Chromosome"/>
</dbReference>
<sequence length="156" mass="16486">MKSRACNKHIPLCLVPLLIGLSGCGGVYESSVSGIVTLDSTPITRGTVTFKPANSGPSAYGQIGQNGEYELRTGREIGIPPGQYLVTVVANEPPPLKQTASGGPPPPGPPITPAWYRSPDLSGLTFNVEPGSNDINLELTTQPPAGWQDPAKRRRR</sequence>
<evidence type="ECO:0008006" key="4">
    <source>
        <dbReference type="Google" id="ProtNLM"/>
    </source>
</evidence>
<dbReference type="EMBL" id="CP042913">
    <property type="protein sequence ID" value="QEG36567.1"/>
    <property type="molecule type" value="Genomic_DNA"/>
</dbReference>
<protein>
    <recommendedName>
        <fullName evidence="4">Carboxypeptidase regulatory-like domain-containing protein</fullName>
    </recommendedName>
</protein>
<feature type="region of interest" description="Disordered" evidence="1">
    <location>
        <begin position="92"/>
        <end position="156"/>
    </location>
</feature>
<evidence type="ECO:0000313" key="2">
    <source>
        <dbReference type="EMBL" id="QEG36567.1"/>
    </source>
</evidence>
<dbReference type="AlphaFoldDB" id="A0A5B9QBY5"/>
<name>A0A5B9QBY5_9BACT</name>